<dbReference type="GeneID" id="63751989"/>
<sequence>MSITRYTVPIPADTIILETLDDVDIFVAAHPDTCAYEEHGGYYMKNDTGVIFAITSDELSEEFDRRMADLRAKIESGELSE</sequence>
<evidence type="ECO:0000313" key="2">
    <source>
        <dbReference type="Proteomes" id="UP000184383"/>
    </source>
</evidence>
<name>A0A1L9RAI0_ASPWE</name>
<protein>
    <submittedName>
        <fullName evidence="1">Uncharacterized protein</fullName>
    </submittedName>
</protein>
<dbReference type="OrthoDB" id="4435242at2759"/>
<reference evidence="2" key="1">
    <citation type="journal article" date="2017" name="Genome Biol.">
        <title>Comparative genomics reveals high biological diversity and specific adaptations in the industrially and medically important fungal genus Aspergillus.</title>
        <authorList>
            <person name="de Vries R.P."/>
            <person name="Riley R."/>
            <person name="Wiebenga A."/>
            <person name="Aguilar-Osorio G."/>
            <person name="Amillis S."/>
            <person name="Uchima C.A."/>
            <person name="Anderluh G."/>
            <person name="Asadollahi M."/>
            <person name="Askin M."/>
            <person name="Barry K."/>
            <person name="Battaglia E."/>
            <person name="Bayram O."/>
            <person name="Benocci T."/>
            <person name="Braus-Stromeyer S.A."/>
            <person name="Caldana C."/>
            <person name="Canovas D."/>
            <person name="Cerqueira G.C."/>
            <person name="Chen F."/>
            <person name="Chen W."/>
            <person name="Choi C."/>
            <person name="Clum A."/>
            <person name="Dos Santos R.A."/>
            <person name="Damasio A.R."/>
            <person name="Diallinas G."/>
            <person name="Emri T."/>
            <person name="Fekete E."/>
            <person name="Flipphi M."/>
            <person name="Freyberg S."/>
            <person name="Gallo A."/>
            <person name="Gournas C."/>
            <person name="Habgood R."/>
            <person name="Hainaut M."/>
            <person name="Harispe M.L."/>
            <person name="Henrissat B."/>
            <person name="Hilden K.S."/>
            <person name="Hope R."/>
            <person name="Hossain A."/>
            <person name="Karabika E."/>
            <person name="Karaffa L."/>
            <person name="Karanyi Z."/>
            <person name="Krasevec N."/>
            <person name="Kuo A."/>
            <person name="Kusch H."/>
            <person name="LaButti K."/>
            <person name="Lagendijk E.L."/>
            <person name="Lapidus A."/>
            <person name="Levasseur A."/>
            <person name="Lindquist E."/>
            <person name="Lipzen A."/>
            <person name="Logrieco A.F."/>
            <person name="MacCabe A."/>
            <person name="Maekelae M.R."/>
            <person name="Malavazi I."/>
            <person name="Melin P."/>
            <person name="Meyer V."/>
            <person name="Mielnichuk N."/>
            <person name="Miskei M."/>
            <person name="Molnar A.P."/>
            <person name="Mule G."/>
            <person name="Ngan C.Y."/>
            <person name="Orejas M."/>
            <person name="Orosz E."/>
            <person name="Ouedraogo J.P."/>
            <person name="Overkamp K.M."/>
            <person name="Park H.-S."/>
            <person name="Perrone G."/>
            <person name="Piumi F."/>
            <person name="Punt P.J."/>
            <person name="Ram A.F."/>
            <person name="Ramon A."/>
            <person name="Rauscher S."/>
            <person name="Record E."/>
            <person name="Riano-Pachon D.M."/>
            <person name="Robert V."/>
            <person name="Roehrig J."/>
            <person name="Ruller R."/>
            <person name="Salamov A."/>
            <person name="Salih N.S."/>
            <person name="Samson R.A."/>
            <person name="Sandor E."/>
            <person name="Sanguinetti M."/>
            <person name="Schuetze T."/>
            <person name="Sepcic K."/>
            <person name="Shelest E."/>
            <person name="Sherlock G."/>
            <person name="Sophianopoulou V."/>
            <person name="Squina F.M."/>
            <person name="Sun H."/>
            <person name="Susca A."/>
            <person name="Todd R.B."/>
            <person name="Tsang A."/>
            <person name="Unkles S.E."/>
            <person name="van de Wiele N."/>
            <person name="van Rossen-Uffink D."/>
            <person name="Oliveira J.V."/>
            <person name="Vesth T.C."/>
            <person name="Visser J."/>
            <person name="Yu J.-H."/>
            <person name="Zhou M."/>
            <person name="Andersen M.R."/>
            <person name="Archer D.B."/>
            <person name="Baker S.E."/>
            <person name="Benoit I."/>
            <person name="Brakhage A.A."/>
            <person name="Braus G.H."/>
            <person name="Fischer R."/>
            <person name="Frisvad J.C."/>
            <person name="Goldman G.H."/>
            <person name="Houbraken J."/>
            <person name="Oakley B."/>
            <person name="Pocsi I."/>
            <person name="Scazzocchio C."/>
            <person name="Seiboth B."/>
            <person name="vanKuyk P.A."/>
            <person name="Wortman J."/>
            <person name="Dyer P.S."/>
            <person name="Grigoriev I.V."/>
        </authorList>
    </citation>
    <scope>NUCLEOTIDE SEQUENCE [LARGE SCALE GENOMIC DNA]</scope>
    <source>
        <strain evidence="2">DTO 134E9</strain>
    </source>
</reference>
<accession>A0A1L9RAI0</accession>
<evidence type="ECO:0000313" key="1">
    <source>
        <dbReference type="EMBL" id="OJJ31909.1"/>
    </source>
</evidence>
<dbReference type="Proteomes" id="UP000184383">
    <property type="component" value="Unassembled WGS sequence"/>
</dbReference>
<dbReference type="EMBL" id="KV878215">
    <property type="protein sequence ID" value="OJJ31909.1"/>
    <property type="molecule type" value="Genomic_DNA"/>
</dbReference>
<dbReference type="AlphaFoldDB" id="A0A1L9RAI0"/>
<proteinExistence type="predicted"/>
<dbReference type="RefSeq" id="XP_040685586.1">
    <property type="nucleotide sequence ID" value="XM_040836141.1"/>
</dbReference>
<keyword evidence="2" id="KW-1185">Reference proteome</keyword>
<organism evidence="1 2">
    <name type="scientific">Aspergillus wentii DTO 134E9</name>
    <dbReference type="NCBI Taxonomy" id="1073089"/>
    <lineage>
        <taxon>Eukaryota</taxon>
        <taxon>Fungi</taxon>
        <taxon>Dikarya</taxon>
        <taxon>Ascomycota</taxon>
        <taxon>Pezizomycotina</taxon>
        <taxon>Eurotiomycetes</taxon>
        <taxon>Eurotiomycetidae</taxon>
        <taxon>Eurotiales</taxon>
        <taxon>Aspergillaceae</taxon>
        <taxon>Aspergillus</taxon>
        <taxon>Aspergillus subgen. Cremei</taxon>
    </lineage>
</organism>
<dbReference type="VEuPathDB" id="FungiDB:ASPWEDRAFT_43935"/>
<gene>
    <name evidence="1" type="ORF">ASPWEDRAFT_43935</name>
</gene>